<name>A0AA41Y5N9_9BACT</name>
<dbReference type="EMBL" id="JAPAAF010000006">
    <property type="protein sequence ID" value="MCW0482310.1"/>
    <property type="molecule type" value="Genomic_DNA"/>
</dbReference>
<keyword evidence="2" id="KW-1185">Reference proteome</keyword>
<gene>
    <name evidence="1" type="ORF">N2K84_06175</name>
</gene>
<dbReference type="RefSeq" id="WP_282590916.1">
    <property type="nucleotide sequence ID" value="NZ_JAPAAF010000006.1"/>
</dbReference>
<evidence type="ECO:0000313" key="1">
    <source>
        <dbReference type="EMBL" id="MCW0482310.1"/>
    </source>
</evidence>
<dbReference type="InterPro" id="IPR016155">
    <property type="entry name" value="Mopterin_synth/thiamin_S_b"/>
</dbReference>
<accession>A0AA41Y5N9</accession>
<proteinExistence type="predicted"/>
<protein>
    <submittedName>
        <fullName evidence="1">MoaD/ThiS family protein</fullName>
    </submittedName>
</protein>
<sequence length="81" mass="9006">MMRNKLLKIKMFGIVAEKTGTGNLTIPFVDDTDKLYLLLLEKHPQLDGIKFAIAVNRQIVHQNTSLAQNDEIALLPPFSGG</sequence>
<dbReference type="Pfam" id="PF02597">
    <property type="entry name" value="ThiS"/>
    <property type="match status" value="1"/>
</dbReference>
<evidence type="ECO:0000313" key="2">
    <source>
        <dbReference type="Proteomes" id="UP001163821"/>
    </source>
</evidence>
<dbReference type="CDD" id="cd00754">
    <property type="entry name" value="Ubl_MoaD"/>
    <property type="match status" value="1"/>
</dbReference>
<dbReference type="Gene3D" id="3.10.20.30">
    <property type="match status" value="1"/>
</dbReference>
<organism evidence="1 2">
    <name type="scientific">Gaoshiqia sediminis</name>
    <dbReference type="NCBI Taxonomy" id="2986998"/>
    <lineage>
        <taxon>Bacteria</taxon>
        <taxon>Pseudomonadati</taxon>
        <taxon>Bacteroidota</taxon>
        <taxon>Bacteroidia</taxon>
        <taxon>Marinilabiliales</taxon>
        <taxon>Prolixibacteraceae</taxon>
        <taxon>Gaoshiqia</taxon>
    </lineage>
</organism>
<dbReference type="InterPro" id="IPR012675">
    <property type="entry name" value="Beta-grasp_dom_sf"/>
</dbReference>
<dbReference type="Proteomes" id="UP001163821">
    <property type="component" value="Unassembled WGS sequence"/>
</dbReference>
<dbReference type="AlphaFoldDB" id="A0AA41Y5N9"/>
<dbReference type="SUPFAM" id="SSF54285">
    <property type="entry name" value="MoaD/ThiS"/>
    <property type="match status" value="1"/>
</dbReference>
<dbReference type="InterPro" id="IPR003749">
    <property type="entry name" value="ThiS/MoaD-like"/>
</dbReference>
<reference evidence="1" key="1">
    <citation type="submission" date="2022-10" db="EMBL/GenBank/DDBJ databases">
        <title>Gaoshiqiia sediminis gen. nov., sp. nov., isolated from coastal sediment.</title>
        <authorList>
            <person name="Yu W.X."/>
            <person name="Mu D.S."/>
            <person name="Du J.Z."/>
            <person name="Liang Y.Q."/>
        </authorList>
    </citation>
    <scope>NUCLEOTIDE SEQUENCE</scope>
    <source>
        <strain evidence="1">A06</strain>
    </source>
</reference>
<comment type="caution">
    <text evidence="1">The sequence shown here is derived from an EMBL/GenBank/DDBJ whole genome shotgun (WGS) entry which is preliminary data.</text>
</comment>